<dbReference type="InterPro" id="IPR046341">
    <property type="entry name" value="SET_dom_sf"/>
</dbReference>
<evidence type="ECO:0000256" key="11">
    <source>
        <dbReference type="ARBA" id="ARBA00023242"/>
    </source>
</evidence>
<dbReference type="Gene3D" id="2.170.270.10">
    <property type="entry name" value="SET domain"/>
    <property type="match status" value="1"/>
</dbReference>
<feature type="compositionally biased region" description="Basic and acidic residues" evidence="13">
    <location>
        <begin position="95"/>
        <end position="119"/>
    </location>
</feature>
<dbReference type="RefSeq" id="XP_008813878.1">
    <property type="nucleotide sequence ID" value="XM_008815656.1"/>
</dbReference>
<dbReference type="GO" id="GO:0032259">
    <property type="term" value="P:methylation"/>
    <property type="evidence" value="ECO:0007669"/>
    <property type="project" value="UniProtKB-KW"/>
</dbReference>
<feature type="region of interest" description="Disordered" evidence="13">
    <location>
        <begin position="567"/>
        <end position="689"/>
    </location>
</feature>
<feature type="compositionally biased region" description="Basic and acidic residues" evidence="13">
    <location>
        <begin position="1352"/>
        <end position="1383"/>
    </location>
</feature>
<evidence type="ECO:0000256" key="2">
    <source>
        <dbReference type="ARBA" id="ARBA00004286"/>
    </source>
</evidence>
<feature type="compositionally biased region" description="Basic and acidic residues" evidence="13">
    <location>
        <begin position="35"/>
        <end position="44"/>
    </location>
</feature>
<keyword evidence="10" id="KW-0156">Chromatin regulator</keyword>
<evidence type="ECO:0000256" key="12">
    <source>
        <dbReference type="PROSITE-ProRule" id="PRU00146"/>
    </source>
</evidence>
<reference evidence="17 18" key="1">
    <citation type="submission" date="2013-02" db="EMBL/GenBank/DDBJ databases">
        <title>The Genome Sequence of Plasmodium inui San Antonio 1.</title>
        <authorList>
            <consortium name="The Broad Institute Genome Sequencing Platform"/>
            <consortium name="The Broad Institute Genome Sequencing Center for Infectious Disease"/>
            <person name="Neafsey D."/>
            <person name="Cheeseman I."/>
            <person name="Volkman S."/>
            <person name="Adams J."/>
            <person name="Walker B."/>
            <person name="Young S.K."/>
            <person name="Zeng Q."/>
            <person name="Gargeya S."/>
            <person name="Fitzgerald M."/>
            <person name="Haas B."/>
            <person name="Abouelleil A."/>
            <person name="Alvarado L."/>
            <person name="Arachchi H.M."/>
            <person name="Berlin A.M."/>
            <person name="Chapman S.B."/>
            <person name="Dewar J."/>
            <person name="Goldberg J."/>
            <person name="Griggs A."/>
            <person name="Gujja S."/>
            <person name="Hansen M."/>
            <person name="Howarth C."/>
            <person name="Imamovic A."/>
            <person name="Larimer J."/>
            <person name="McCowan C."/>
            <person name="Murphy C."/>
            <person name="Neiman D."/>
            <person name="Pearson M."/>
            <person name="Priest M."/>
            <person name="Roberts A."/>
            <person name="Saif S."/>
            <person name="Shea T."/>
            <person name="Sisk P."/>
            <person name="Sykes S."/>
            <person name="Wortman J."/>
            <person name="Nusbaum C."/>
            <person name="Birren B."/>
        </authorList>
    </citation>
    <scope>NUCLEOTIDE SEQUENCE [LARGE SCALE GENOMIC DNA]</scope>
    <source>
        <strain evidence="17 18">San Antonio 1</strain>
    </source>
</reference>
<dbReference type="GO" id="GO:0042054">
    <property type="term" value="F:histone methyltransferase activity"/>
    <property type="evidence" value="ECO:0007669"/>
    <property type="project" value="InterPro"/>
</dbReference>
<keyword evidence="18" id="KW-1185">Reference proteome</keyword>
<evidence type="ECO:0000256" key="13">
    <source>
        <dbReference type="SAM" id="MobiDB-lite"/>
    </source>
</evidence>
<feature type="compositionally biased region" description="Low complexity" evidence="13">
    <location>
        <begin position="1131"/>
        <end position="1141"/>
    </location>
</feature>
<comment type="subcellular location">
    <subcellularLocation>
        <location evidence="2">Chromosome</location>
    </subcellularLocation>
    <subcellularLocation>
        <location evidence="1">Nucleus</location>
    </subcellularLocation>
</comment>
<dbReference type="VEuPathDB" id="PlasmoDB:C922_00039"/>
<evidence type="ECO:0000256" key="9">
    <source>
        <dbReference type="ARBA" id="ARBA00022833"/>
    </source>
</evidence>
<feature type="compositionally biased region" description="Basic and acidic residues" evidence="13">
    <location>
        <begin position="1007"/>
        <end position="1023"/>
    </location>
</feature>
<evidence type="ECO:0000256" key="4">
    <source>
        <dbReference type="ARBA" id="ARBA00022603"/>
    </source>
</evidence>
<feature type="region of interest" description="Disordered" evidence="13">
    <location>
        <begin position="1347"/>
        <end position="1389"/>
    </location>
</feature>
<keyword evidence="7" id="KW-0479">Metal-binding</keyword>
<gene>
    <name evidence="17" type="ORF">C922_00039</name>
</gene>
<feature type="compositionally biased region" description="Basic and acidic residues" evidence="13">
    <location>
        <begin position="2105"/>
        <end position="2116"/>
    </location>
</feature>
<dbReference type="Pfam" id="PF00856">
    <property type="entry name" value="SET"/>
    <property type="match status" value="1"/>
</dbReference>
<evidence type="ECO:0000256" key="7">
    <source>
        <dbReference type="ARBA" id="ARBA00022723"/>
    </source>
</evidence>
<evidence type="ECO:0000256" key="10">
    <source>
        <dbReference type="ARBA" id="ARBA00022853"/>
    </source>
</evidence>
<evidence type="ECO:0000256" key="1">
    <source>
        <dbReference type="ARBA" id="ARBA00004123"/>
    </source>
</evidence>
<dbReference type="CDD" id="cd15489">
    <property type="entry name" value="PHD_SF"/>
    <property type="match status" value="1"/>
</dbReference>
<feature type="domain" description="AWS" evidence="16">
    <location>
        <begin position="2401"/>
        <end position="2451"/>
    </location>
</feature>
<feature type="region of interest" description="Disordered" evidence="13">
    <location>
        <begin position="1118"/>
        <end position="1141"/>
    </location>
</feature>
<evidence type="ECO:0000313" key="17">
    <source>
        <dbReference type="EMBL" id="EUD69176.1"/>
    </source>
</evidence>
<evidence type="ECO:0008006" key="19">
    <source>
        <dbReference type="Google" id="ProtNLM"/>
    </source>
</evidence>
<keyword evidence="4" id="KW-0489">Methyltransferase</keyword>
<feature type="region of interest" description="Disordered" evidence="13">
    <location>
        <begin position="1312"/>
        <end position="1333"/>
    </location>
</feature>
<dbReference type="SMART" id="SM00317">
    <property type="entry name" value="SET"/>
    <property type="match status" value="1"/>
</dbReference>
<evidence type="ECO:0000256" key="3">
    <source>
        <dbReference type="ARBA" id="ARBA00022454"/>
    </source>
</evidence>
<evidence type="ECO:0000256" key="5">
    <source>
        <dbReference type="ARBA" id="ARBA00022679"/>
    </source>
</evidence>
<evidence type="ECO:0000259" key="15">
    <source>
        <dbReference type="PROSITE" id="PS50280"/>
    </source>
</evidence>
<feature type="compositionally biased region" description="Low complexity" evidence="13">
    <location>
        <begin position="1577"/>
        <end position="1588"/>
    </location>
</feature>
<dbReference type="PROSITE" id="PS50016">
    <property type="entry name" value="ZF_PHD_2"/>
    <property type="match status" value="1"/>
</dbReference>
<dbReference type="PROSITE" id="PS50280">
    <property type="entry name" value="SET"/>
    <property type="match status" value="1"/>
</dbReference>
<keyword evidence="5" id="KW-0808">Transferase</keyword>
<feature type="region of interest" description="Disordered" evidence="13">
    <location>
        <begin position="2089"/>
        <end position="2116"/>
    </location>
</feature>
<dbReference type="EMBL" id="KI965460">
    <property type="protein sequence ID" value="EUD69176.1"/>
    <property type="molecule type" value="Genomic_DNA"/>
</dbReference>
<feature type="compositionally biased region" description="Basic and acidic residues" evidence="13">
    <location>
        <begin position="666"/>
        <end position="684"/>
    </location>
</feature>
<dbReference type="InterPro" id="IPR001214">
    <property type="entry name" value="SET_dom"/>
</dbReference>
<keyword evidence="6" id="KW-0949">S-adenosyl-L-methionine</keyword>
<evidence type="ECO:0000313" key="18">
    <source>
        <dbReference type="Proteomes" id="UP000030640"/>
    </source>
</evidence>
<feature type="compositionally biased region" description="Polar residues" evidence="13">
    <location>
        <begin position="121"/>
        <end position="131"/>
    </location>
</feature>
<protein>
    <recommendedName>
        <fullName evidence="19">Histone-lysine N-methyltransferase</fullName>
    </recommendedName>
</protein>
<feature type="compositionally biased region" description="Polar residues" evidence="13">
    <location>
        <begin position="579"/>
        <end position="588"/>
    </location>
</feature>
<dbReference type="GO" id="GO:0008270">
    <property type="term" value="F:zinc ion binding"/>
    <property type="evidence" value="ECO:0007669"/>
    <property type="project" value="UniProtKB-KW"/>
</dbReference>
<dbReference type="InterPro" id="IPR006560">
    <property type="entry name" value="AWS_dom"/>
</dbReference>
<keyword evidence="11" id="KW-0539">Nucleus</keyword>
<dbReference type="SUPFAM" id="SSF82199">
    <property type="entry name" value="SET domain"/>
    <property type="match status" value="1"/>
</dbReference>
<accession>W7AUU2</accession>
<dbReference type="GO" id="GO:0005634">
    <property type="term" value="C:nucleus"/>
    <property type="evidence" value="ECO:0007669"/>
    <property type="project" value="UniProtKB-SubCell"/>
</dbReference>
<feature type="compositionally biased region" description="Low complexity" evidence="13">
    <location>
        <begin position="79"/>
        <end position="90"/>
    </location>
</feature>
<feature type="compositionally biased region" description="Basic residues" evidence="13">
    <location>
        <begin position="257"/>
        <end position="266"/>
    </location>
</feature>
<feature type="region of interest" description="Disordered" evidence="13">
    <location>
        <begin position="1"/>
        <end position="143"/>
    </location>
</feature>
<dbReference type="PROSITE" id="PS51215">
    <property type="entry name" value="AWS"/>
    <property type="match status" value="1"/>
</dbReference>
<feature type="compositionally biased region" description="Low complexity" evidence="13">
    <location>
        <begin position="806"/>
        <end position="829"/>
    </location>
</feature>
<feature type="region of interest" description="Disordered" evidence="13">
    <location>
        <begin position="2062"/>
        <end position="2081"/>
    </location>
</feature>
<keyword evidence="8 12" id="KW-0863">Zinc-finger</keyword>
<feature type="region of interest" description="Disordered" evidence="13">
    <location>
        <begin position="713"/>
        <end position="737"/>
    </location>
</feature>
<evidence type="ECO:0000256" key="6">
    <source>
        <dbReference type="ARBA" id="ARBA00022691"/>
    </source>
</evidence>
<feature type="compositionally biased region" description="Polar residues" evidence="13">
    <location>
        <begin position="1"/>
        <end position="17"/>
    </location>
</feature>
<dbReference type="PANTHER" id="PTHR22884">
    <property type="entry name" value="SET DOMAIN PROTEINS"/>
    <property type="match status" value="1"/>
</dbReference>
<feature type="region of interest" description="Disordered" evidence="13">
    <location>
        <begin position="1568"/>
        <end position="1601"/>
    </location>
</feature>
<feature type="compositionally biased region" description="Polar residues" evidence="13">
    <location>
        <begin position="930"/>
        <end position="962"/>
    </location>
</feature>
<feature type="compositionally biased region" description="Polar residues" evidence="13">
    <location>
        <begin position="989"/>
        <end position="1006"/>
    </location>
</feature>
<organism evidence="17 18">
    <name type="scientific">Plasmodium inui San Antonio 1</name>
    <dbReference type="NCBI Taxonomy" id="1237626"/>
    <lineage>
        <taxon>Eukaryota</taxon>
        <taxon>Sar</taxon>
        <taxon>Alveolata</taxon>
        <taxon>Apicomplexa</taxon>
        <taxon>Aconoidasida</taxon>
        <taxon>Haemosporida</taxon>
        <taxon>Plasmodiidae</taxon>
        <taxon>Plasmodium</taxon>
        <taxon>Plasmodium (Plasmodium)</taxon>
    </lineage>
</organism>
<keyword evidence="9" id="KW-0862">Zinc</keyword>
<feature type="compositionally biased region" description="Low complexity" evidence="13">
    <location>
        <begin position="772"/>
        <end position="791"/>
    </location>
</feature>
<feature type="region of interest" description="Disordered" evidence="13">
    <location>
        <begin position="930"/>
        <end position="1075"/>
    </location>
</feature>
<feature type="domain" description="PHD-type" evidence="14">
    <location>
        <begin position="1191"/>
        <end position="1251"/>
    </location>
</feature>
<sequence length="2879" mass="324403">MEKNNPQSKIGLSSNEGANVCRGKSKSRQINPLRNRGESSRAKEVNVSFSMVGEECGKRDPSEGGAMKQDNVQFGRGKSGSSNSVGGVNNYKYRKSSEQGNDSRRHQREEADNHNEHNQPNRKNQPNQHTPLNGDEEEGEKIPNDEQMMRDEEATYKHNSASVSSYENNNRKTLYRHNVLNEEQKNIEWLLTRQKNVEHLESINFNDMMKNNLFSSFHNRNSHDDGGNGIGGNRNGGNGNGVNANGHGSGGDMNRGNKLRMSKRVGRNYNSKKINRTPDNLEISNLADMLYKIKREEYRVQPDGEEEDYEMPLAGKYHRSYDGPSDGRYDGRSDRAYDRRYKTSFERPYDTYFDRYPSRRVDGPQLRGYDKSYQSHVDFQTECQMGRKIDRHWDRLLDRDVDERCVQRFEKDYDEQMLGGPEETYRNRRAMEDSREYRERRQDALATYDDRRSHMMLHQDSRRAADLFLHRSAFRSGSERPKEKQHHQNKPLNQQHVYSNIADICKSYIKNINSISKGTYKSQCKAGLFRYPSADAKPYDEPYRSGDHYSGGDSYKSAMINMARRGGRAGGTGPRLNAPSCTATNGKAVNNHDLASHSFSSRRVNSRDRSIMEGSNREGSGNQIGGNQIVDHHVKDLQPSAIPSSGNPASKKHEPGTKRKPMRSVHFADVDPKEGKPKCSRNDYRASQNNIMKRNNLDRRNIDPLVSSYIDEGENNLEQKRTKKKNKHSNANKVGDVQMGIVIPESYDRKSAKVAGGDSFLGAKSASHEKAPLSSLPNGSNNNSIAISIGNDTSNANGRSVGKGTGNRSNSRGSNRGSSRKGNSNGNNSVPIGLSDKAAPPHHAEHAGEKQIPMEIIKYCKENNLLLNKNKKELLKYYRDASQGEGLPSDCAKKGVNPHMLLGEGSSAMSVNNAISANDGISANNALNASTPVEKQGKSSNLSTNHPGSNPIRSENKTTACGRSNKHPKNSENTLQRNCRPQVAKEGSKIQNTIHPVGRSNNSSSGNDKRGTGDASAERKDSPHQSFISLTNDEGGVEPNCGSKAVGISHSNDDLGISRKGSKKHSAGGSAAGRGSISASVSAAMNGSSMNGGAANSASLLEGAAPSTLKKPFGAEKASERLRGPHSVNMNSGNIRGGNIRSGNRAGCNRQALGMPMKEEERVKLMNDYYEDMLKCYRQYSRSGMDDAKAFHLCDYCEQNIFNLSNLLTASEAKDHLYTCNISCGRTFHMKCVSHVKPKGNNFICFFCLYDINFCSLCKEVTTNDGLIPCYYPLCNIFLHTQCVEKLQLMRTDCLKQYYYCTHLVAPKSGGNVNQGEGTKAEPPGERKCKKKRNYYRRRKRYGKKKYVTLNKKIDKNQKSEKGQKDENNETNQKNEMREKPSELHQGNTADTCKNGTCVKKVPLDGSHQMDNPDNKRTVLNTPEGKKELAKMDELAQKAAGHLRLSKYICPLHVCYVCKEFYIVNLEKVKNKKSNCLFRCLKCLKSVHLHCMKNSYIISFKQKIMFCSVHIEYYKKKHMEMLLNRFCRMTNGVQGTMKPLQHVKNDSIIPCVKGVLTVTNPTSIIVPTTGHKHKRGSSSNRVVNRSGSHPLALPPKPMEQKDNVARASKRLTAPAGEPTKLGLYPFEKRNNTNVPLSCEDGEAQNVAQQGKIKPGSSQNGVIITENVKQIFEGENNRNSIAHIPVSSVVVSPNLGQKKEKEKVMFDLTDEGGKEDSFFLTNEFKARYSCPEQESSKCVGQDIPLVVASPMGVNPHMEEELPTNANRGEVPPNSAHISLPPYHSYKGNSQAASEIVGAANSKKEETHLERKNGTVGEEAKGHDDIKEDKNGDKNDDRNENPNDDATLKKKKRKVSNVNDIEILKNYNLDINILSDFTKRNPDSCTMQKANTLSKRSCDASGTADGGARVPSVVAKGEKRPFGSIGVQGGANQICGKRVSIPIKGRQSKGEILGTRNLKNISSCKMEQLYKNLLSPKTICHLYTREHFQSEAEYNYYILIKVRTILRMERSLLALNQMNPNKISEECEEHINILCTFREDFINFVIFLFKKRGGGDMLTDGLQNGVQSRLQGGPQNGLPNEAPSDYITREEKQTHRNGAEPFTPQFESKDEGKTSSCRRDVVKMGQRNNATASGAEDKVEKCSLDEEAKKDALRGNTNQYPSWEKHGDGEEPGVVVIAANETTADKEQARTPDEEEKTRWVSNDLLNILYKELKNATSIIGPTVKERTRQGLPLGKSFHTVEDSVQGVVDLNRVTTLSAGENRNLCMSQSRCLNAQMNGKGNTPIGSKGGTTEWKEEIGKGGPLGGRMNVRNSTDVKSAEILLTVEGQSNQVNENNGEIEEDVGKGKRKMFRNGKVDFLQITQNGSKIDVSLLKKYSFYLNFEYISKNVYFNDKNKNLLSCKSDDYRCLCQGECDPFSCYNSLSKIQCSKNRCNLPIQIQDKKCFNRPFRQSAIKDLEIRKTERTGYGVFCKRDIKNGELICEYVGEVLAKNEFEERLEAYQEESKKTDMYNWYAIQINRDVHIDSKRKGNISRFVNHSCSPNSVSQKWIVRGFYRIGIFAQQDIPAGEEITYNYSYNFVFNNFECLCNSANCMNYNVKKKEETDNEINDIDVTDNDIFNPMENFNNLHRKMQDWIVSLDSVETKSLYKENKMNAINLRLMESFSTWIFYDLNFDRNQFFSLRSRPFNPMSEFWKILVSSFSDGEKNIINAFNLFLPSLIKIGQLRRIQQYSYILHNIVGAEHEMWNLIDKGFADDEVCRKCKSCGNLTMCDKCFNSYHQICGNIHSKVYKNNELVLCKFCQKYDHKIKWIKQNYREQMKCSIEIRSRAFYKLNRDIMTLLEQSVKYTKDMSISAITEHNSKEYNSKKLRWKKFQYKYVKI</sequence>
<feature type="compositionally biased region" description="Basic and acidic residues" evidence="13">
    <location>
        <begin position="1800"/>
        <end position="1839"/>
    </location>
</feature>
<dbReference type="SMART" id="SM00249">
    <property type="entry name" value="PHD"/>
    <property type="match status" value="4"/>
</dbReference>
<dbReference type="InterPro" id="IPR001965">
    <property type="entry name" value="Znf_PHD"/>
</dbReference>
<evidence type="ECO:0000256" key="8">
    <source>
        <dbReference type="ARBA" id="ARBA00022771"/>
    </source>
</evidence>
<feature type="region of interest" description="Disordered" evidence="13">
    <location>
        <begin position="1753"/>
        <end position="1852"/>
    </location>
</feature>
<evidence type="ECO:0000259" key="14">
    <source>
        <dbReference type="PROSITE" id="PS50016"/>
    </source>
</evidence>
<feature type="domain" description="SET" evidence="15">
    <location>
        <begin position="2453"/>
        <end position="2574"/>
    </location>
</feature>
<proteinExistence type="predicted"/>
<name>W7AUU2_9APIC</name>
<feature type="compositionally biased region" description="Gly residues" evidence="13">
    <location>
        <begin position="227"/>
        <end position="240"/>
    </location>
</feature>
<keyword evidence="3" id="KW-0158">Chromosome</keyword>
<feature type="region of interest" description="Disordered" evidence="13">
    <location>
        <begin position="770"/>
        <end position="849"/>
    </location>
</feature>
<dbReference type="InterPro" id="IPR050777">
    <property type="entry name" value="SET2_Histone-Lys_MeTrsfase"/>
</dbReference>
<dbReference type="CDD" id="cd10531">
    <property type="entry name" value="SET_SETD2-like"/>
    <property type="match status" value="1"/>
</dbReference>
<feature type="region of interest" description="Disordered" evidence="13">
    <location>
        <begin position="224"/>
        <end position="276"/>
    </location>
</feature>
<dbReference type="OrthoDB" id="308383at2759"/>
<dbReference type="GO" id="GO:0005694">
    <property type="term" value="C:chromosome"/>
    <property type="evidence" value="ECO:0007669"/>
    <property type="project" value="UniProtKB-SubCell"/>
</dbReference>
<dbReference type="InterPro" id="IPR019787">
    <property type="entry name" value="Znf_PHD-finger"/>
</dbReference>
<dbReference type="Proteomes" id="UP000030640">
    <property type="component" value="Unassembled WGS sequence"/>
</dbReference>
<feature type="compositionally biased region" description="Basic residues" evidence="13">
    <location>
        <begin position="721"/>
        <end position="730"/>
    </location>
</feature>
<evidence type="ECO:0000259" key="16">
    <source>
        <dbReference type="PROSITE" id="PS51215"/>
    </source>
</evidence>
<dbReference type="GeneID" id="20035313"/>